<evidence type="ECO:0000256" key="11">
    <source>
        <dbReference type="ARBA" id="ARBA00093666"/>
    </source>
</evidence>
<evidence type="ECO:0000256" key="7">
    <source>
        <dbReference type="ARBA" id="ARBA00022833"/>
    </source>
</evidence>
<keyword evidence="3" id="KW-0645">Protease</keyword>
<evidence type="ECO:0000256" key="3">
    <source>
        <dbReference type="ARBA" id="ARBA00022670"/>
    </source>
</evidence>
<evidence type="ECO:0000256" key="10">
    <source>
        <dbReference type="ARBA" id="ARBA00093448"/>
    </source>
</evidence>
<evidence type="ECO:0000256" key="2">
    <source>
        <dbReference type="ARBA" id="ARBA00004776"/>
    </source>
</evidence>
<dbReference type="InterPro" id="IPR010275">
    <property type="entry name" value="MepK"/>
</dbReference>
<keyword evidence="5 12" id="KW-0732">Signal</keyword>
<dbReference type="OrthoDB" id="9782994at2"/>
<dbReference type="RefSeq" id="WP_136863648.1">
    <property type="nucleotide sequence ID" value="NZ_SWCJ01000008.1"/>
</dbReference>
<comment type="pathway">
    <text evidence="2">Cell wall biogenesis; cell wall polysaccharide biosynthesis.</text>
</comment>
<protein>
    <recommendedName>
        <fullName evidence="11">Murein endopeptidase K</fullName>
    </recommendedName>
</protein>
<evidence type="ECO:0000256" key="12">
    <source>
        <dbReference type="SAM" id="SignalP"/>
    </source>
</evidence>
<dbReference type="GO" id="GO:0071555">
    <property type="term" value="P:cell wall organization"/>
    <property type="evidence" value="ECO:0007669"/>
    <property type="project" value="UniProtKB-KW"/>
</dbReference>
<dbReference type="EMBL" id="SWCJ01000008">
    <property type="protein sequence ID" value="TKB54513.1"/>
    <property type="molecule type" value="Genomic_DNA"/>
</dbReference>
<comment type="caution">
    <text evidence="13">The sequence shown here is derived from an EMBL/GenBank/DDBJ whole genome shotgun (WGS) entry which is preliminary data.</text>
</comment>
<keyword evidence="8" id="KW-0482">Metalloprotease</keyword>
<proteinExistence type="inferred from homology"/>
<dbReference type="GO" id="GO:0046872">
    <property type="term" value="F:metal ion binding"/>
    <property type="evidence" value="ECO:0007669"/>
    <property type="project" value="UniProtKB-KW"/>
</dbReference>
<dbReference type="SUPFAM" id="SSF55166">
    <property type="entry name" value="Hedgehog/DD-peptidase"/>
    <property type="match status" value="1"/>
</dbReference>
<reference evidence="13 14" key="1">
    <citation type="submission" date="2019-04" db="EMBL/GenBank/DDBJ databases">
        <authorList>
            <person name="Hwang J.C."/>
        </authorList>
    </citation>
    <scope>NUCLEOTIDE SEQUENCE [LARGE SCALE GENOMIC DNA]</scope>
    <source>
        <strain evidence="13 14">IMCC35002</strain>
    </source>
</reference>
<comment type="similarity">
    <text evidence="10">Belongs to the peptidase M15 family.</text>
</comment>
<name>A0A4U1BN43_9GAMM</name>
<feature type="chain" id="PRO_5020685638" description="Murein endopeptidase K" evidence="12">
    <location>
        <begin position="30"/>
        <end position="183"/>
    </location>
</feature>
<evidence type="ECO:0000256" key="8">
    <source>
        <dbReference type="ARBA" id="ARBA00023049"/>
    </source>
</evidence>
<sequence length="183" mass="20134">MSECDTTRRLLVKGLGALAVCQVSGVAWAGAQTKPEVDKTLSFYNRHTGESTKQCFWHQGQFDPQALAAFDSVLRDHRNGETTEIDRNLFELLHRLQTKLGTNARFEIISGYRSPATNAMLAARSNGVAKRSYHTRAMAVDIAVPGVDTATLRQAALDLKLGGVGFYPKSGFVHVDTGPVRRW</sequence>
<gene>
    <name evidence="13" type="ORF">FCL42_11925</name>
</gene>
<keyword evidence="4" id="KW-0479">Metal-binding</keyword>
<evidence type="ECO:0000256" key="4">
    <source>
        <dbReference type="ARBA" id="ARBA00022723"/>
    </source>
</evidence>
<keyword evidence="7" id="KW-0862">Zinc</keyword>
<dbReference type="CDD" id="cd14844">
    <property type="entry name" value="Zn-DD-carboxypeptidase_like"/>
    <property type="match status" value="1"/>
</dbReference>
<dbReference type="GO" id="GO:0008237">
    <property type="term" value="F:metallopeptidase activity"/>
    <property type="evidence" value="ECO:0007669"/>
    <property type="project" value="UniProtKB-KW"/>
</dbReference>
<evidence type="ECO:0000313" key="14">
    <source>
        <dbReference type="Proteomes" id="UP000305675"/>
    </source>
</evidence>
<evidence type="ECO:0000256" key="9">
    <source>
        <dbReference type="ARBA" id="ARBA00023316"/>
    </source>
</evidence>
<organism evidence="13 14">
    <name type="scientific">Ferrimonas aestuarii</name>
    <dbReference type="NCBI Taxonomy" id="2569539"/>
    <lineage>
        <taxon>Bacteria</taxon>
        <taxon>Pseudomonadati</taxon>
        <taxon>Pseudomonadota</taxon>
        <taxon>Gammaproteobacteria</taxon>
        <taxon>Alteromonadales</taxon>
        <taxon>Ferrimonadaceae</taxon>
        <taxon>Ferrimonas</taxon>
    </lineage>
</organism>
<dbReference type="Pfam" id="PF05951">
    <property type="entry name" value="Peptidase_M15_2"/>
    <property type="match status" value="1"/>
</dbReference>
<dbReference type="InterPro" id="IPR009045">
    <property type="entry name" value="Zn_M74/Hedgehog-like"/>
</dbReference>
<dbReference type="Proteomes" id="UP000305675">
    <property type="component" value="Unassembled WGS sequence"/>
</dbReference>
<keyword evidence="14" id="KW-1185">Reference proteome</keyword>
<accession>A0A4U1BN43</accession>
<evidence type="ECO:0000256" key="6">
    <source>
        <dbReference type="ARBA" id="ARBA00022801"/>
    </source>
</evidence>
<evidence type="ECO:0000256" key="1">
    <source>
        <dbReference type="ARBA" id="ARBA00001947"/>
    </source>
</evidence>
<evidence type="ECO:0000256" key="5">
    <source>
        <dbReference type="ARBA" id="ARBA00022729"/>
    </source>
</evidence>
<feature type="signal peptide" evidence="12">
    <location>
        <begin position="1"/>
        <end position="29"/>
    </location>
</feature>
<evidence type="ECO:0000313" key="13">
    <source>
        <dbReference type="EMBL" id="TKB54513.1"/>
    </source>
</evidence>
<dbReference type="PANTHER" id="PTHR37425">
    <property type="match status" value="1"/>
</dbReference>
<comment type="cofactor">
    <cofactor evidence="1">
        <name>Zn(2+)</name>
        <dbReference type="ChEBI" id="CHEBI:29105"/>
    </cofactor>
</comment>
<keyword evidence="6" id="KW-0378">Hydrolase</keyword>
<dbReference type="GO" id="GO:0006508">
    <property type="term" value="P:proteolysis"/>
    <property type="evidence" value="ECO:0007669"/>
    <property type="project" value="UniProtKB-KW"/>
</dbReference>
<keyword evidence="9" id="KW-0961">Cell wall biogenesis/degradation</keyword>
<dbReference type="AlphaFoldDB" id="A0A4U1BN43"/>
<dbReference type="PANTHER" id="PTHR37425:SF1">
    <property type="entry name" value="OUTER MEMBRANE PROTEIN"/>
    <property type="match status" value="1"/>
</dbReference>
<dbReference type="Gene3D" id="3.30.1380.10">
    <property type="match status" value="1"/>
</dbReference>